<gene>
    <name evidence="4" type="ORF">SPV1_06499</name>
</gene>
<evidence type="ECO:0000259" key="3">
    <source>
        <dbReference type="Pfam" id="PF01734"/>
    </source>
</evidence>
<dbReference type="PANTHER" id="PTHR10728:SF40">
    <property type="entry name" value="PATATIN FAMILY PROTEIN"/>
    <property type="match status" value="1"/>
</dbReference>
<name>Q0F0Q7_9PROT</name>
<organism evidence="4 5">
    <name type="scientific">Mariprofundus ferrooxydans PV-1</name>
    <dbReference type="NCBI Taxonomy" id="314345"/>
    <lineage>
        <taxon>Bacteria</taxon>
        <taxon>Pseudomonadati</taxon>
        <taxon>Pseudomonadota</taxon>
        <taxon>Candidatius Mariprofundia</taxon>
        <taxon>Mariprofundales</taxon>
        <taxon>Mariprofundaceae</taxon>
        <taxon>Mariprofundus</taxon>
    </lineage>
</organism>
<dbReference type="STRING" id="314344.AL013_02270"/>
<keyword evidence="2" id="KW-1133">Transmembrane helix</keyword>
<dbReference type="GO" id="GO:0046475">
    <property type="term" value="P:glycerophospholipid catabolic process"/>
    <property type="evidence" value="ECO:0007669"/>
    <property type="project" value="TreeGrafter"/>
</dbReference>
<feature type="transmembrane region" description="Helical" evidence="2">
    <location>
        <begin position="212"/>
        <end position="232"/>
    </location>
</feature>
<dbReference type="RefSeq" id="WP_009851593.1">
    <property type="nucleotide sequence ID" value="NZ_DS022295.1"/>
</dbReference>
<dbReference type="EMBL" id="AATS01000004">
    <property type="protein sequence ID" value="EAU54971.1"/>
    <property type="molecule type" value="Genomic_DNA"/>
</dbReference>
<feature type="transmembrane region" description="Helical" evidence="2">
    <location>
        <begin position="185"/>
        <end position="206"/>
    </location>
</feature>
<dbReference type="SUPFAM" id="SSF52151">
    <property type="entry name" value="FabD/lysophospholipase-like"/>
    <property type="match status" value="1"/>
</dbReference>
<feature type="transmembrane region" description="Helical" evidence="2">
    <location>
        <begin position="279"/>
        <end position="298"/>
    </location>
</feature>
<keyword evidence="2" id="KW-0472">Membrane</keyword>
<reference evidence="4 5" key="1">
    <citation type="submission" date="2006-09" db="EMBL/GenBank/DDBJ databases">
        <authorList>
            <person name="Emerson D."/>
            <person name="Ferriera S."/>
            <person name="Johnson J."/>
            <person name="Kravitz S."/>
            <person name="Halpern A."/>
            <person name="Remington K."/>
            <person name="Beeson K."/>
            <person name="Tran B."/>
            <person name="Rogers Y.-H."/>
            <person name="Friedman R."/>
            <person name="Venter J.C."/>
        </authorList>
    </citation>
    <scope>NUCLEOTIDE SEQUENCE [LARGE SCALE GENOMIC DNA]</scope>
    <source>
        <strain evidence="4 5">PV-1</strain>
    </source>
</reference>
<protein>
    <recommendedName>
        <fullName evidence="3">PNPLA domain-containing protein</fullName>
    </recommendedName>
</protein>
<dbReference type="PANTHER" id="PTHR10728">
    <property type="entry name" value="CYTOSOLIC PHOSPHOLIPASE A2"/>
    <property type="match status" value="1"/>
</dbReference>
<proteinExistence type="predicted"/>
<dbReference type="OrthoDB" id="9813090at2"/>
<keyword evidence="2" id="KW-0812">Transmembrane</keyword>
<dbReference type="AlphaFoldDB" id="Q0F0Q7"/>
<dbReference type="Gene3D" id="3.40.1090.10">
    <property type="entry name" value="Cytosolic phospholipase A2 catalytic domain"/>
    <property type="match status" value="2"/>
</dbReference>
<dbReference type="Proteomes" id="UP000005297">
    <property type="component" value="Unassembled WGS sequence"/>
</dbReference>
<dbReference type="HOGENOM" id="CLU_009252_1_0_0"/>
<dbReference type="eggNOG" id="COG1752">
    <property type="taxonomic scope" value="Bacteria"/>
</dbReference>
<evidence type="ECO:0000256" key="1">
    <source>
        <dbReference type="ARBA" id="ARBA00023098"/>
    </source>
</evidence>
<sequence>MGVSEKGGTENDPGDYIRGDDFDKKLLQAELEHIQQRAGVEQDFATLKKNLFGLAFSGGGIRSSTFSLGVMQALAEKGWLKQFHYLSTVSGGGYIGASLTWLLHRNWSDGNGKPLRFDAEQNFPYFRFHDQPKAPDKSTTERDKYDRSKRLMRYLRQHSKYLTPGHGISMASLLAVILRGAFLSLLVFGGPLVVLMGILSLTGLLHDGMNPTLLLSGLLLAVMLVINIYFGIRSGKKRDSDSAYALRRQYDEYAGRLLVVTALLAVLGTIPLAAHYLQLQISSSVTVAGIVSSVFAIMKSQGKDEGKIPLGLLGPVAATLLIYGILLVSYLGGVALAAAVVKGSFAALFAVLLLTVIPYQLALRANINHISIHRYYRDRLMELFMPDVNALFHNGSLDRADLANNAMLSDMCQFSADPSNPADGPYHIINANMVTKGSKYMKLSARGGDNFIFSPLYCGNAVTGWRGTKEYMAGMMSLPTAMAISGAAADPHGAPGGEGLLRNVSVGLLMALFNVRLGYWAVNPRRFDHTSGGSDQTSAGCYPNWFMQGWRELSGSRMDEKGPFVHLADGGHFENLAIYELIRRRVKIIVVCDGAADPDYSFADFSNVVEKVRVDFGTDIIMDKSFLKMCPTPVRDEHGNLANRYAVETAEQGYIKGNICYDDGSTGTLVYIKTTMTEGLPKDIYGYKNAHPDFPDETTADQFFDEKQFEAYRELGYQIGLRVTEDKGLEVPF</sequence>
<comment type="caution">
    <text evidence="4">The sequence shown here is derived from an EMBL/GenBank/DDBJ whole genome shotgun (WGS) entry which is preliminary data.</text>
</comment>
<feature type="transmembrane region" description="Helical" evidence="2">
    <location>
        <begin position="310"/>
        <end position="339"/>
    </location>
</feature>
<feature type="domain" description="PNPLA" evidence="3">
    <location>
        <begin position="54"/>
        <end position="102"/>
    </location>
</feature>
<dbReference type="Pfam" id="PF01734">
    <property type="entry name" value="Patatin"/>
    <property type="match status" value="1"/>
</dbReference>
<feature type="transmembrane region" description="Helical" evidence="2">
    <location>
        <begin position="345"/>
        <end position="367"/>
    </location>
</feature>
<accession>Q0F0Q7</accession>
<dbReference type="GO" id="GO:0004623">
    <property type="term" value="F:phospholipase A2 activity"/>
    <property type="evidence" value="ECO:0007669"/>
    <property type="project" value="TreeGrafter"/>
</dbReference>
<evidence type="ECO:0000256" key="2">
    <source>
        <dbReference type="SAM" id="Phobius"/>
    </source>
</evidence>
<keyword evidence="5" id="KW-1185">Reference proteome</keyword>
<keyword evidence="1" id="KW-0443">Lipid metabolism</keyword>
<dbReference type="GO" id="GO:0005829">
    <property type="term" value="C:cytosol"/>
    <property type="evidence" value="ECO:0007669"/>
    <property type="project" value="TreeGrafter"/>
</dbReference>
<feature type="transmembrane region" description="Helical" evidence="2">
    <location>
        <begin position="253"/>
        <end position="273"/>
    </location>
</feature>
<dbReference type="InterPro" id="IPR016035">
    <property type="entry name" value="Acyl_Trfase/lysoPLipase"/>
</dbReference>
<evidence type="ECO:0000313" key="5">
    <source>
        <dbReference type="Proteomes" id="UP000005297"/>
    </source>
</evidence>
<dbReference type="InterPro" id="IPR002641">
    <property type="entry name" value="PNPLA_dom"/>
</dbReference>
<dbReference type="InParanoid" id="Q0F0Q7"/>
<evidence type="ECO:0000313" key="4">
    <source>
        <dbReference type="EMBL" id="EAU54971.1"/>
    </source>
</evidence>